<proteinExistence type="inferred from homology"/>
<dbReference type="OrthoDB" id="9812992at2"/>
<dbReference type="SUPFAM" id="SSF54211">
    <property type="entry name" value="Ribosomal protein S5 domain 2-like"/>
    <property type="match status" value="1"/>
</dbReference>
<dbReference type="InterPro" id="IPR001174">
    <property type="entry name" value="HddA/FKP"/>
</dbReference>
<dbReference type="PRINTS" id="PR00960">
    <property type="entry name" value="LMBPPROTEIN"/>
</dbReference>
<dbReference type="Pfam" id="PF08544">
    <property type="entry name" value="GHMP_kinases_C"/>
    <property type="match status" value="1"/>
</dbReference>
<evidence type="ECO:0000313" key="8">
    <source>
        <dbReference type="EMBL" id="RDI28428.1"/>
    </source>
</evidence>
<keyword evidence="2" id="KW-0547">Nucleotide-binding</keyword>
<reference evidence="8 9" key="1">
    <citation type="submission" date="2018-07" db="EMBL/GenBank/DDBJ databases">
        <title>Genomic Encyclopedia of Type Strains, Phase IV (KMG-IV): sequencing the most valuable type-strain genomes for metagenomic binning, comparative biology and taxonomic classification.</title>
        <authorList>
            <person name="Goeker M."/>
        </authorList>
    </citation>
    <scope>NUCLEOTIDE SEQUENCE [LARGE SCALE GENOMIC DNA]</scope>
    <source>
        <strain evidence="8 9">DSM 21352</strain>
    </source>
</reference>
<dbReference type="GO" id="GO:0005524">
    <property type="term" value="F:ATP binding"/>
    <property type="evidence" value="ECO:0007669"/>
    <property type="project" value="UniProtKB-KW"/>
</dbReference>
<dbReference type="PANTHER" id="PTHR32463">
    <property type="entry name" value="L-FUCOSE KINASE"/>
    <property type="match status" value="1"/>
</dbReference>
<keyword evidence="4" id="KW-0067">ATP-binding</keyword>
<dbReference type="EMBL" id="QQAV01000001">
    <property type="protein sequence ID" value="RDI28428.1"/>
    <property type="molecule type" value="Genomic_DNA"/>
</dbReference>
<evidence type="ECO:0000256" key="5">
    <source>
        <dbReference type="ARBA" id="ARBA00038121"/>
    </source>
</evidence>
<keyword evidence="3 8" id="KW-0418">Kinase</keyword>
<dbReference type="SUPFAM" id="SSF55060">
    <property type="entry name" value="GHMP Kinase, C-terminal domain"/>
    <property type="match status" value="1"/>
</dbReference>
<organism evidence="8 9">
    <name type="scientific">Pseudacidovorax intermedius</name>
    <dbReference type="NCBI Taxonomy" id="433924"/>
    <lineage>
        <taxon>Bacteria</taxon>
        <taxon>Pseudomonadati</taxon>
        <taxon>Pseudomonadota</taxon>
        <taxon>Betaproteobacteria</taxon>
        <taxon>Burkholderiales</taxon>
        <taxon>Comamonadaceae</taxon>
        <taxon>Pseudacidovorax</taxon>
    </lineage>
</organism>
<comment type="caution">
    <text evidence="8">The sequence shown here is derived from an EMBL/GenBank/DDBJ whole genome shotgun (WGS) entry which is preliminary data.</text>
</comment>
<evidence type="ECO:0000256" key="4">
    <source>
        <dbReference type="ARBA" id="ARBA00022840"/>
    </source>
</evidence>
<dbReference type="Pfam" id="PF00288">
    <property type="entry name" value="GHMP_kinases_N"/>
    <property type="match status" value="1"/>
</dbReference>
<feature type="domain" description="GHMP kinase C-terminal" evidence="7">
    <location>
        <begin position="250"/>
        <end position="330"/>
    </location>
</feature>
<dbReference type="InterPro" id="IPR052203">
    <property type="entry name" value="GHMP_Kinase-Related"/>
</dbReference>
<feature type="domain" description="GHMP kinase N-terminal" evidence="6">
    <location>
        <begin position="92"/>
        <end position="177"/>
    </location>
</feature>
<name>A0A370FRP6_9BURK</name>
<evidence type="ECO:0000256" key="2">
    <source>
        <dbReference type="ARBA" id="ARBA00022741"/>
    </source>
</evidence>
<dbReference type="InterPro" id="IPR014606">
    <property type="entry name" value="Heptose_7-P_kinase"/>
</dbReference>
<dbReference type="RefSeq" id="WP_114801385.1">
    <property type="nucleotide sequence ID" value="NZ_QQAV01000001.1"/>
</dbReference>
<dbReference type="InterPro" id="IPR006204">
    <property type="entry name" value="GHMP_kinase_N_dom"/>
</dbReference>
<dbReference type="InterPro" id="IPR036554">
    <property type="entry name" value="GHMP_kinase_C_sf"/>
</dbReference>
<protein>
    <submittedName>
        <fullName evidence="8">D-glycero-alpha-D-manno-heptose-7-phosphate kinase</fullName>
    </submittedName>
</protein>
<sequence length="350" mass="37763">MKAIIPSSTVVARARAPLRLGLGGGGTDVSPYCDQYGGEVLNVTIDKYAYATVCAAEHGTVRLTAADSGRVWQGVAEPVLQRQQGLDLHVGVYNRVVRDFMGGQPLAVDVITHSEAPPGSGLGSSSTMVVALLQAFCEYLSLPLGEYDIASLAHDIERVDLGMAGGKQDQYAATFGGMNFMEFYADRVIVNPLRMKAELKAELESSVVLFYTGVSRESAAIIAEQTDHIRRRDSAPLEAMHRVKAEARAMKEAVLTGNLEAFAQSMRTGWEEKKKLARSISNAAIDEVYDAAMAAGALAGKVSGAGGGGFMMFVAELSRRPEVMRCLQRFNGQVFTCNFTERGAHSWRKN</sequence>
<accession>A0A370FRP6</accession>
<dbReference type="GO" id="GO:0050201">
    <property type="term" value="F:fucokinase activity"/>
    <property type="evidence" value="ECO:0007669"/>
    <property type="project" value="TreeGrafter"/>
</dbReference>
<dbReference type="GO" id="GO:0042352">
    <property type="term" value="P:GDP-L-fucose salvage"/>
    <property type="evidence" value="ECO:0007669"/>
    <property type="project" value="TreeGrafter"/>
</dbReference>
<dbReference type="Gene3D" id="3.30.230.120">
    <property type="match status" value="1"/>
</dbReference>
<dbReference type="AlphaFoldDB" id="A0A370FRP6"/>
<comment type="similarity">
    <text evidence="5">Belongs to the GHMP kinase family.</text>
</comment>
<evidence type="ECO:0000259" key="7">
    <source>
        <dbReference type="Pfam" id="PF08544"/>
    </source>
</evidence>
<dbReference type="Proteomes" id="UP000255265">
    <property type="component" value="Unassembled WGS sequence"/>
</dbReference>
<evidence type="ECO:0000256" key="3">
    <source>
        <dbReference type="ARBA" id="ARBA00022777"/>
    </source>
</evidence>
<dbReference type="PANTHER" id="PTHR32463:SF0">
    <property type="entry name" value="L-FUCOSE KINASE"/>
    <property type="match status" value="1"/>
</dbReference>
<dbReference type="InterPro" id="IPR013750">
    <property type="entry name" value="GHMP_kinase_C_dom"/>
</dbReference>
<gene>
    <name evidence="8" type="ORF">DFR41_101181</name>
</gene>
<evidence type="ECO:0000256" key="1">
    <source>
        <dbReference type="ARBA" id="ARBA00022679"/>
    </source>
</evidence>
<keyword evidence="1" id="KW-0808">Transferase</keyword>
<evidence type="ECO:0000313" key="9">
    <source>
        <dbReference type="Proteomes" id="UP000255265"/>
    </source>
</evidence>
<dbReference type="InterPro" id="IPR020568">
    <property type="entry name" value="Ribosomal_Su5_D2-typ_SF"/>
</dbReference>
<evidence type="ECO:0000259" key="6">
    <source>
        <dbReference type="Pfam" id="PF00288"/>
    </source>
</evidence>
<dbReference type="PIRSF" id="PIRSF036406">
    <property type="entry name" value="Hept_kin"/>
    <property type="match status" value="1"/>
</dbReference>
<keyword evidence="9" id="KW-1185">Reference proteome</keyword>